<keyword evidence="2" id="KW-0472">Membrane</keyword>
<protein>
    <recommendedName>
        <fullName evidence="5">Diiron oxygenase</fullName>
    </recommendedName>
</protein>
<dbReference type="SUPFAM" id="SSF47240">
    <property type="entry name" value="Ferritin-like"/>
    <property type="match status" value="1"/>
</dbReference>
<evidence type="ECO:0000256" key="1">
    <source>
        <dbReference type="SAM" id="MobiDB-lite"/>
    </source>
</evidence>
<keyword evidence="4" id="KW-1185">Reference proteome</keyword>
<feature type="region of interest" description="Disordered" evidence="1">
    <location>
        <begin position="344"/>
        <end position="365"/>
    </location>
</feature>
<accession>A0A7I9XHB6</accession>
<dbReference type="InterPro" id="IPR025859">
    <property type="entry name" value="AurF/CmlI"/>
</dbReference>
<organism evidence="3 4">
    <name type="scientific">Mycolicibacter senuensis</name>
    <dbReference type="NCBI Taxonomy" id="386913"/>
    <lineage>
        <taxon>Bacteria</taxon>
        <taxon>Bacillati</taxon>
        <taxon>Actinomycetota</taxon>
        <taxon>Actinomycetes</taxon>
        <taxon>Mycobacteriales</taxon>
        <taxon>Mycobacteriaceae</taxon>
        <taxon>Mycolicibacter</taxon>
    </lineage>
</organism>
<dbReference type="Pfam" id="PF11583">
    <property type="entry name" value="AurF"/>
    <property type="match status" value="1"/>
</dbReference>
<dbReference type="RefSeq" id="WP_234807320.1">
    <property type="nucleotide sequence ID" value="NZ_BLKV01000001.1"/>
</dbReference>
<proteinExistence type="predicted"/>
<keyword evidence="2" id="KW-1133">Transmembrane helix</keyword>
<comment type="caution">
    <text evidence="3">The sequence shown here is derived from an EMBL/GenBank/DDBJ whole genome shotgun (WGS) entry which is preliminary data.</text>
</comment>
<gene>
    <name evidence="3" type="ORF">MSEN_10910</name>
</gene>
<dbReference type="EMBL" id="BLKV01000001">
    <property type="protein sequence ID" value="GFG69371.1"/>
    <property type="molecule type" value="Genomic_DNA"/>
</dbReference>
<dbReference type="GO" id="GO:0016491">
    <property type="term" value="F:oxidoreductase activity"/>
    <property type="evidence" value="ECO:0007669"/>
    <property type="project" value="InterPro"/>
</dbReference>
<sequence length="365" mass="41870">MPIWIDIVGPLAGLLIAGSAFVLVVRALARYRRNMDVTDDAQYMATLTSLSESSVRRRFDPFTDIQWDAPEYAITPDDPRWVLEDDPLGRTTWYRSQPLSKQIEIGMWRQANIAKVTLQFESMLIRGLVQYSSRVPNGSPEHRYCLHESVEECNHVLMFQELVNRIGFDVPGMQWWMRWLSPLMPLYAGPFPNVFFFGVLAGEVPVDVLQTNALREAGSGHPVVEKVMAIHVAEEARHISFADAYLRKRVPHVWRINRLWMSVYVPFVMRLLAKPMVEPPRRFFRQFDVPRSVRKQLLTGSPESQQALRDTFADIRMLCGDIGLMTPAGRLMWRLCKIDGAPSRYRGEPQRAQPAAQVTAVQSTR</sequence>
<name>A0A7I9XHB6_9MYCO</name>
<keyword evidence="2" id="KW-0812">Transmembrane</keyword>
<dbReference type="Gene3D" id="1.10.620.20">
    <property type="entry name" value="Ribonucleotide Reductase, subunit A"/>
    <property type="match status" value="1"/>
</dbReference>
<evidence type="ECO:0000313" key="4">
    <source>
        <dbReference type="Proteomes" id="UP000465263"/>
    </source>
</evidence>
<dbReference type="AlphaFoldDB" id="A0A7I9XHB6"/>
<dbReference type="Proteomes" id="UP000465263">
    <property type="component" value="Unassembled WGS sequence"/>
</dbReference>
<evidence type="ECO:0000313" key="3">
    <source>
        <dbReference type="EMBL" id="GFG69371.1"/>
    </source>
</evidence>
<evidence type="ECO:0000256" key="2">
    <source>
        <dbReference type="SAM" id="Phobius"/>
    </source>
</evidence>
<evidence type="ECO:0008006" key="5">
    <source>
        <dbReference type="Google" id="ProtNLM"/>
    </source>
</evidence>
<feature type="transmembrane region" description="Helical" evidence="2">
    <location>
        <begin position="12"/>
        <end position="29"/>
    </location>
</feature>
<reference evidence="3 4" key="1">
    <citation type="journal article" date="2019" name="Emerg. Microbes Infect.">
        <title>Comprehensive subspecies identification of 175 nontuberculous mycobacteria species based on 7547 genomic profiles.</title>
        <authorList>
            <person name="Matsumoto Y."/>
            <person name="Kinjo T."/>
            <person name="Motooka D."/>
            <person name="Nabeya D."/>
            <person name="Jung N."/>
            <person name="Uechi K."/>
            <person name="Horii T."/>
            <person name="Iida T."/>
            <person name="Fujita J."/>
            <person name="Nakamura S."/>
        </authorList>
    </citation>
    <scope>NUCLEOTIDE SEQUENCE [LARGE SCALE GENOMIC DNA]</scope>
    <source>
        <strain evidence="3 4">JCM 16017</strain>
    </source>
</reference>
<dbReference type="InterPro" id="IPR009078">
    <property type="entry name" value="Ferritin-like_SF"/>
</dbReference>
<dbReference type="InterPro" id="IPR012348">
    <property type="entry name" value="RNR-like"/>
</dbReference>